<dbReference type="PROSITE" id="PS51257">
    <property type="entry name" value="PROKAR_LIPOPROTEIN"/>
    <property type="match status" value="1"/>
</dbReference>
<organism evidence="2 3">
    <name type="scientific">Parabacteroides merdae</name>
    <dbReference type="NCBI Taxonomy" id="46503"/>
    <lineage>
        <taxon>Bacteria</taxon>
        <taxon>Pseudomonadati</taxon>
        <taxon>Bacteroidota</taxon>
        <taxon>Bacteroidia</taxon>
        <taxon>Bacteroidales</taxon>
        <taxon>Tannerellaceae</taxon>
        <taxon>Parabacteroides</taxon>
    </lineage>
</organism>
<comment type="similarity">
    <text evidence="1">Belongs to the TolB family.</text>
</comment>
<sequence length="490" mass="56343">MMETKINWMICLLAGLLFGACSGNRPVQIQGVLEADPDIFPDYKGVTVPMNIAPLNFSYLGNEPCRLVVEVAGHELMQMEGRRGLFSFPVSDWKDWMGRYAGDSLRLTVLAYQSDQWKRYRSFSIYIAPDSIDSYLSYRLVPPGYEGWREMGIYQRDLSDYEQRPILENRLTKGNCVNCHAYCERDPSRMMFHARADLAGTLILQDGLVEKLDVQTEQMGSFVYPYWHPSGDYIAFSMNKTRQNFYSHDPDRVEVYDTASDVVIYSVKDHKIMTSPLLRSTCAFETFPTFSPDGHFLYFCSAVAVDSLPQNCRQVKYSLCRIAFDFQNERLGEVVDTLYNARMEGQSVSFPRLSPDGRFLAFTLHDFGNFSIWHKEADLYMLDLLTSRKYPLDVFNSEEAESYHSWSGNGRWMVFSSRRIDGLYTRLFIGYVDSEGVGHKPFLLPQKDPLTYYDALMFSYNIPELMRSAVTVDACRLAGCLRSGKKSNLR</sequence>
<accession>A0AA37NCA1</accession>
<dbReference type="SUPFAM" id="SSF82171">
    <property type="entry name" value="DPP6 N-terminal domain-like"/>
    <property type="match status" value="1"/>
</dbReference>
<dbReference type="PANTHER" id="PTHR36842">
    <property type="entry name" value="PROTEIN TOLB HOMOLOG"/>
    <property type="match status" value="1"/>
</dbReference>
<evidence type="ECO:0000256" key="1">
    <source>
        <dbReference type="ARBA" id="ARBA00009820"/>
    </source>
</evidence>
<gene>
    <name evidence="2" type="ORF">CE91St3_05350</name>
</gene>
<dbReference type="EMBL" id="BQNZ01000001">
    <property type="protein sequence ID" value="GKH70672.1"/>
    <property type="molecule type" value="Genomic_DNA"/>
</dbReference>
<dbReference type="Gene3D" id="2.120.10.30">
    <property type="entry name" value="TolB, C-terminal domain"/>
    <property type="match status" value="1"/>
</dbReference>
<proteinExistence type="inferred from homology"/>
<protein>
    <submittedName>
        <fullName evidence="2">Cytochrome c-binding protein</fullName>
    </submittedName>
</protein>
<dbReference type="Proteomes" id="UP001055114">
    <property type="component" value="Unassembled WGS sequence"/>
</dbReference>
<dbReference type="Pfam" id="PF07676">
    <property type="entry name" value="PD40"/>
    <property type="match status" value="3"/>
</dbReference>
<name>A0AA37NCA1_9BACT</name>
<dbReference type="InterPro" id="IPR011042">
    <property type="entry name" value="6-blade_b-propeller_TolB-like"/>
</dbReference>
<dbReference type="InterPro" id="IPR011659">
    <property type="entry name" value="WD40"/>
</dbReference>
<evidence type="ECO:0000313" key="2">
    <source>
        <dbReference type="EMBL" id="GKH70672.1"/>
    </source>
</evidence>
<dbReference type="InterPro" id="IPR015943">
    <property type="entry name" value="WD40/YVTN_repeat-like_dom_sf"/>
</dbReference>
<reference evidence="2" key="1">
    <citation type="submission" date="2022-01" db="EMBL/GenBank/DDBJ databases">
        <title>Novel bile acid biosynthetic pathways are enriched in the microbiome of centenarians.</title>
        <authorList>
            <person name="Sato Y."/>
            <person name="Atarashi K."/>
            <person name="Plichta R.D."/>
            <person name="Arai Y."/>
            <person name="Sasajima S."/>
            <person name="Kearney M.S."/>
            <person name="Suda W."/>
            <person name="Takeshita K."/>
            <person name="Sasaki T."/>
            <person name="Okamoto S."/>
            <person name="Skelly N.A."/>
            <person name="Okamura Y."/>
            <person name="Vlamakis H."/>
            <person name="Li Y."/>
            <person name="Tanoue T."/>
            <person name="Takei H."/>
            <person name="Nittono H."/>
            <person name="Narushima S."/>
            <person name="Irie J."/>
            <person name="Itoh H."/>
            <person name="Moriya K."/>
            <person name="Sugiura Y."/>
            <person name="Suematsu M."/>
            <person name="Moritoki N."/>
            <person name="Shibata S."/>
            <person name="Littman R.D."/>
            <person name="Fischbach A.M."/>
            <person name="Uwamino Y."/>
            <person name="Inoue T."/>
            <person name="Honda A."/>
            <person name="Hattori M."/>
            <person name="Murai T."/>
            <person name="Xavier J.R."/>
            <person name="Hirose N."/>
            <person name="Honda K."/>
        </authorList>
    </citation>
    <scope>NUCLEOTIDE SEQUENCE</scope>
    <source>
        <strain evidence="2">CE91-St3</strain>
    </source>
</reference>
<dbReference type="Gene3D" id="2.130.10.10">
    <property type="entry name" value="YVTN repeat-like/Quinoprotein amine dehydrogenase"/>
    <property type="match status" value="1"/>
</dbReference>
<evidence type="ECO:0000313" key="3">
    <source>
        <dbReference type="Proteomes" id="UP001055114"/>
    </source>
</evidence>
<comment type="caution">
    <text evidence="2">The sequence shown here is derived from an EMBL/GenBank/DDBJ whole genome shotgun (WGS) entry which is preliminary data.</text>
</comment>
<dbReference type="AlphaFoldDB" id="A0AA37NCA1"/>